<dbReference type="Pfam" id="PF00672">
    <property type="entry name" value="HAMP"/>
    <property type="match status" value="1"/>
</dbReference>
<comment type="similarity">
    <text evidence="4">Belongs to the methyl-accepting chemotaxis (MCP) protein family.</text>
</comment>
<evidence type="ECO:0000259" key="11">
    <source>
        <dbReference type="PROSITE" id="PS51753"/>
    </source>
</evidence>
<dbReference type="GO" id="GO:0007165">
    <property type="term" value="P:signal transduction"/>
    <property type="evidence" value="ECO:0007669"/>
    <property type="project" value="UniProtKB-KW"/>
</dbReference>
<dbReference type="SMART" id="SM00304">
    <property type="entry name" value="HAMP"/>
    <property type="match status" value="1"/>
</dbReference>
<dbReference type="EMBL" id="ANHY01000018">
    <property type="protein sequence ID" value="EKV27726.1"/>
    <property type="molecule type" value="Genomic_DNA"/>
</dbReference>
<dbReference type="InterPro" id="IPR004089">
    <property type="entry name" value="MCPsignal_dom"/>
</dbReference>
<evidence type="ECO:0000256" key="7">
    <source>
        <dbReference type="SAM" id="Phobius"/>
    </source>
</evidence>
<dbReference type="PROSITE" id="PS51753">
    <property type="entry name" value="HBM"/>
    <property type="match status" value="1"/>
</dbReference>
<dbReference type="STRING" id="1238182.C882_1321"/>
<dbReference type="Gene3D" id="6.10.340.10">
    <property type="match status" value="1"/>
</dbReference>
<evidence type="ECO:0000256" key="6">
    <source>
        <dbReference type="SAM" id="Coils"/>
    </source>
</evidence>
<evidence type="ECO:0000313" key="13">
    <source>
        <dbReference type="Proteomes" id="UP000009881"/>
    </source>
</evidence>
<dbReference type="GO" id="GO:0004888">
    <property type="term" value="F:transmembrane signaling receptor activity"/>
    <property type="evidence" value="ECO:0007669"/>
    <property type="project" value="InterPro"/>
</dbReference>
<dbReference type="InterPro" id="IPR004090">
    <property type="entry name" value="Chemotax_Me-accpt_rcpt"/>
</dbReference>
<feature type="domain" description="HBM" evidence="11">
    <location>
        <begin position="6"/>
        <end position="246"/>
    </location>
</feature>
<keyword evidence="2" id="KW-0997">Cell inner membrane</keyword>
<dbReference type="SMART" id="SM01358">
    <property type="entry name" value="HBM"/>
    <property type="match status" value="1"/>
</dbReference>
<dbReference type="PROSITE" id="PS50885">
    <property type="entry name" value="HAMP"/>
    <property type="match status" value="1"/>
</dbReference>
<evidence type="ECO:0000256" key="4">
    <source>
        <dbReference type="ARBA" id="ARBA00029447"/>
    </source>
</evidence>
<organism evidence="12 13">
    <name type="scientific">Caenispirillum salinarum AK4</name>
    <dbReference type="NCBI Taxonomy" id="1238182"/>
    <lineage>
        <taxon>Bacteria</taxon>
        <taxon>Pseudomonadati</taxon>
        <taxon>Pseudomonadota</taxon>
        <taxon>Alphaproteobacteria</taxon>
        <taxon>Rhodospirillales</taxon>
        <taxon>Novispirillaceae</taxon>
        <taxon>Caenispirillum</taxon>
    </lineage>
</organism>
<dbReference type="GO" id="GO:0006935">
    <property type="term" value="P:chemotaxis"/>
    <property type="evidence" value="ECO:0007669"/>
    <property type="project" value="InterPro"/>
</dbReference>
<name>K9HGH5_9PROT</name>
<dbReference type="PANTHER" id="PTHR32089">
    <property type="entry name" value="METHYL-ACCEPTING CHEMOTAXIS PROTEIN MCPB"/>
    <property type="match status" value="1"/>
</dbReference>
<evidence type="ECO:0000256" key="2">
    <source>
        <dbReference type="ARBA" id="ARBA00022519"/>
    </source>
</evidence>
<keyword evidence="3 5" id="KW-0807">Transducer</keyword>
<feature type="domain" description="Methyl-accepting transducer" evidence="8">
    <location>
        <begin position="374"/>
        <end position="610"/>
    </location>
</feature>
<dbReference type="InterPro" id="IPR032255">
    <property type="entry name" value="HBM"/>
</dbReference>
<dbReference type="PRINTS" id="PR00260">
    <property type="entry name" value="CHEMTRNSDUCR"/>
</dbReference>
<dbReference type="PROSITE" id="PS50192">
    <property type="entry name" value="T_SNARE"/>
    <property type="match status" value="1"/>
</dbReference>
<proteinExistence type="inferred from homology"/>
<dbReference type="PROSITE" id="PS50111">
    <property type="entry name" value="CHEMOTAXIS_TRANSDUC_2"/>
    <property type="match status" value="1"/>
</dbReference>
<keyword evidence="7" id="KW-0472">Membrane</keyword>
<feature type="coiled-coil region" evidence="6">
    <location>
        <begin position="158"/>
        <end position="185"/>
    </location>
</feature>
<dbReference type="Gene3D" id="1.10.287.950">
    <property type="entry name" value="Methyl-accepting chemotaxis protein"/>
    <property type="match status" value="1"/>
</dbReference>
<keyword evidence="7" id="KW-0812">Transmembrane</keyword>
<reference evidence="12 13" key="1">
    <citation type="journal article" date="2013" name="Genome Announc.">
        <title>Draft Genome Sequence of an Alphaproteobacterium, Caenispirillum salinarum AK4(T), Isolated from a Solar Saltern.</title>
        <authorList>
            <person name="Khatri I."/>
            <person name="Singh A."/>
            <person name="Korpole S."/>
            <person name="Pinnaka A.K."/>
            <person name="Subramanian S."/>
        </authorList>
    </citation>
    <scope>NUCLEOTIDE SEQUENCE [LARGE SCALE GENOMIC DNA]</scope>
    <source>
        <strain evidence="12 13">AK4</strain>
    </source>
</reference>
<dbReference type="SMART" id="SM00283">
    <property type="entry name" value="MA"/>
    <property type="match status" value="1"/>
</dbReference>
<evidence type="ECO:0000313" key="12">
    <source>
        <dbReference type="EMBL" id="EKV27726.1"/>
    </source>
</evidence>
<keyword evidence="2" id="KW-1003">Cell membrane</keyword>
<evidence type="ECO:0000259" key="9">
    <source>
        <dbReference type="PROSITE" id="PS50192"/>
    </source>
</evidence>
<dbReference type="SUPFAM" id="SSF58104">
    <property type="entry name" value="Methyl-accepting chemotaxis protein (MCP) signaling domain"/>
    <property type="match status" value="1"/>
</dbReference>
<accession>K9HGH5</accession>
<comment type="caution">
    <text evidence="12">The sequence shown here is derived from an EMBL/GenBank/DDBJ whole genome shotgun (WGS) entry which is preliminary data.</text>
</comment>
<dbReference type="Proteomes" id="UP000009881">
    <property type="component" value="Unassembled WGS sequence"/>
</dbReference>
<keyword evidence="13" id="KW-1185">Reference proteome</keyword>
<dbReference type="InterPro" id="IPR003660">
    <property type="entry name" value="HAMP_dom"/>
</dbReference>
<dbReference type="PANTHER" id="PTHR32089:SF112">
    <property type="entry name" value="LYSOZYME-LIKE PROTEIN-RELATED"/>
    <property type="match status" value="1"/>
</dbReference>
<dbReference type="GO" id="GO:0005886">
    <property type="term" value="C:plasma membrane"/>
    <property type="evidence" value="ECO:0007669"/>
    <property type="project" value="UniProtKB-SubCell"/>
</dbReference>
<keyword evidence="7" id="KW-1133">Transmembrane helix</keyword>
<keyword evidence="6" id="KW-0175">Coiled coil</keyword>
<protein>
    <submittedName>
        <fullName evidence="12">Methyl-accepting chemotaxis protein</fullName>
    </submittedName>
</protein>
<gene>
    <name evidence="12" type="ORF">C882_1321</name>
</gene>
<feature type="domain" description="HAMP" evidence="10">
    <location>
        <begin position="280"/>
        <end position="333"/>
    </location>
</feature>
<evidence type="ECO:0000259" key="8">
    <source>
        <dbReference type="PROSITE" id="PS50111"/>
    </source>
</evidence>
<feature type="transmembrane region" description="Helical" evidence="7">
    <location>
        <begin position="259"/>
        <end position="282"/>
    </location>
</feature>
<evidence type="ECO:0000256" key="1">
    <source>
        <dbReference type="ARBA" id="ARBA00004429"/>
    </source>
</evidence>
<dbReference type="InterPro" id="IPR000727">
    <property type="entry name" value="T_SNARE_dom"/>
</dbReference>
<dbReference type="AlphaFoldDB" id="K9HGH5"/>
<feature type="domain" description="T-SNARE coiled-coil homology" evidence="9">
    <location>
        <begin position="526"/>
        <end position="588"/>
    </location>
</feature>
<evidence type="ECO:0000256" key="5">
    <source>
        <dbReference type="PROSITE-ProRule" id="PRU00284"/>
    </source>
</evidence>
<dbReference type="Pfam" id="PF00015">
    <property type="entry name" value="MCPsignal"/>
    <property type="match status" value="1"/>
</dbReference>
<evidence type="ECO:0000256" key="3">
    <source>
        <dbReference type="ARBA" id="ARBA00023224"/>
    </source>
</evidence>
<dbReference type="eggNOG" id="COG0840">
    <property type="taxonomic scope" value="Bacteria"/>
</dbReference>
<sequence>MQEYRRISANALLTESMVSSVNEARRYMAEFRRAPMDSLVQKVEVELSSARDALAELSSATRSTEARQLFAAMGEEVDGLGTAFQKAAELYAKQAEKKTEALDNIGPAARQNLTLLMKETEEGGYLTAAASAGRAQQALMMARLSVTRFFERPSATRVEQAKERLDKVPEELRALRRELRNAEWNDIADETVALIDTYRSIFVDLTQISVEAARLFDEVVARQGNDVEVMAAQVRDRQALRMKEVEQAISARSIADARLLAIFSSGAIAFAILAALIITLGITKPVHRMTAAMRRLADGDVEGAIPATNYRDEIGAMASAVQVFKDNMIRTQKLEAEAELKEQKAEEAQRAQMNRMADDFEATVKEIVQAVTAASSQMRSSAQSMSAVSEEASTQASTVAAASEQASANVQTVASASDELSSSISEISRQVGQAASIANEVTEQAERNREIMRDLDAAAQRIGDVIDLITDIASQTNLLALNATIEAARAGEAGKGFAVVANEVKSLANQTARATEDIGKQIGGVQNSVTTAAGAIDSISETIKELKEISSNIASAVEQQGAATHEIARNVEQAAVGTQEVTSNISGVSTAARDAGNAASEVLTAAGSLSEQADTLSAEVDRFIDRVRAA</sequence>
<comment type="subcellular location">
    <subcellularLocation>
        <location evidence="1">Cell inner membrane</location>
        <topology evidence="1">Multi-pass membrane protein</topology>
    </subcellularLocation>
</comment>
<dbReference type="CDD" id="cd06225">
    <property type="entry name" value="HAMP"/>
    <property type="match status" value="1"/>
</dbReference>
<evidence type="ECO:0000259" key="10">
    <source>
        <dbReference type="PROSITE" id="PS50885"/>
    </source>
</evidence>
<dbReference type="PATRIC" id="fig|1238182.3.peg.3535"/>